<evidence type="ECO:0000256" key="3">
    <source>
        <dbReference type="SAM" id="MobiDB-lite"/>
    </source>
</evidence>
<evidence type="ECO:0000256" key="2">
    <source>
        <dbReference type="ARBA" id="ARBA00022679"/>
    </source>
</evidence>
<dbReference type="EMBL" id="JANHOH010000001">
    <property type="protein sequence ID" value="MCQ6956531.1"/>
    <property type="molecule type" value="Genomic_DNA"/>
</dbReference>
<dbReference type="SUPFAM" id="SSF53756">
    <property type="entry name" value="UDP-Glycosyltransferase/glycogen phosphorylase"/>
    <property type="match status" value="1"/>
</dbReference>
<keyword evidence="1" id="KW-0328">Glycosyltransferase</keyword>
<comment type="caution">
    <text evidence="4">The sequence shown here is derived from an EMBL/GenBank/DDBJ whole genome shotgun (WGS) entry which is preliminary data.</text>
</comment>
<name>A0ABT1SW08_9SPHI</name>
<protein>
    <submittedName>
        <fullName evidence="4">Glycosyltransferase family 9 protein</fullName>
    </submittedName>
</protein>
<dbReference type="Pfam" id="PF01075">
    <property type="entry name" value="Glyco_transf_9"/>
    <property type="match status" value="1"/>
</dbReference>
<evidence type="ECO:0000256" key="1">
    <source>
        <dbReference type="ARBA" id="ARBA00022676"/>
    </source>
</evidence>
<keyword evidence="5" id="KW-1185">Reference proteome</keyword>
<evidence type="ECO:0000313" key="5">
    <source>
        <dbReference type="Proteomes" id="UP001204376"/>
    </source>
</evidence>
<dbReference type="RefSeq" id="WP_256536747.1">
    <property type="nucleotide sequence ID" value="NZ_JANHOH010000001.1"/>
</dbReference>
<reference evidence="4 5" key="1">
    <citation type="submission" date="2022-07" db="EMBL/GenBank/DDBJ databases">
        <title>Mucilaginibacter sp. JC4.</title>
        <authorList>
            <person name="Le V."/>
            <person name="Ko S.-R."/>
            <person name="Ahn C.-Y."/>
            <person name="Oh H.-M."/>
        </authorList>
    </citation>
    <scope>NUCLEOTIDE SEQUENCE [LARGE SCALE GENOMIC DNA]</scope>
    <source>
        <strain evidence="4 5">JC4</strain>
    </source>
</reference>
<proteinExistence type="predicted"/>
<organism evidence="4 5">
    <name type="scientific">Mucilaginibacter aquariorum</name>
    <dbReference type="NCBI Taxonomy" id="2967225"/>
    <lineage>
        <taxon>Bacteria</taxon>
        <taxon>Pseudomonadati</taxon>
        <taxon>Bacteroidota</taxon>
        <taxon>Sphingobacteriia</taxon>
        <taxon>Sphingobacteriales</taxon>
        <taxon>Sphingobacteriaceae</taxon>
        <taxon>Mucilaginibacter</taxon>
    </lineage>
</organism>
<feature type="region of interest" description="Disordered" evidence="3">
    <location>
        <begin position="358"/>
        <end position="377"/>
    </location>
</feature>
<dbReference type="Gene3D" id="3.40.50.2000">
    <property type="entry name" value="Glycogen Phosphorylase B"/>
    <property type="match status" value="2"/>
</dbReference>
<gene>
    <name evidence="4" type="ORF">NPE20_01110</name>
</gene>
<dbReference type="InterPro" id="IPR002201">
    <property type="entry name" value="Glyco_trans_9"/>
</dbReference>
<dbReference type="Proteomes" id="UP001204376">
    <property type="component" value="Unassembled WGS sequence"/>
</dbReference>
<sequence length="377" mass="41922">MSLLHLKNILCIRPDNMGDLIMTAPAMRALKESFDAKITVLTSSMAKGIVKHIPEIDDALIFDMPWVKTPDTPDAESINQIVSVIKERSFDAAVIFTVYSQSPLPTAMLAYLAGIPKVLAYCRENPYHLLTDWVPDKEPYTLIEHQVRRDLDLVATIGAFTDNENLYLMVQEELWQLITKKLIETGVDINKPWLILHAGVSERKREYPIRKWADAAQKLISEKGYQILLTGSLDEKPLTDALENIIGEGSFSVAGLFNLDEFVCLVKHAPIMLSVNTGTVHIAAAVGTPVVVLYAQTNPQHTPWNVANKVLQFPVPAHLHSRNEVIVHVNNSLYNKSIDLPSADDILTAMDELLNRPGSPAQPFHEIPNENQAIAAS</sequence>
<dbReference type="CDD" id="cd03789">
    <property type="entry name" value="GT9_LPS_heptosyltransferase"/>
    <property type="match status" value="1"/>
</dbReference>
<keyword evidence="2" id="KW-0808">Transferase</keyword>
<evidence type="ECO:0000313" key="4">
    <source>
        <dbReference type="EMBL" id="MCQ6956531.1"/>
    </source>
</evidence>
<accession>A0ABT1SW08</accession>
<dbReference type="PANTHER" id="PTHR30160">
    <property type="entry name" value="TETRAACYLDISACCHARIDE 4'-KINASE-RELATED"/>
    <property type="match status" value="1"/>
</dbReference>
<dbReference type="InterPro" id="IPR051199">
    <property type="entry name" value="LPS_LOS_Heptosyltrfase"/>
</dbReference>